<dbReference type="PANTHER" id="PTHR30390:SF7">
    <property type="entry name" value="PHOSPHOHEPTOSE ISOMERASE"/>
    <property type="match status" value="1"/>
</dbReference>
<protein>
    <submittedName>
        <fullName evidence="3">SIS domain-containing protein</fullName>
    </submittedName>
</protein>
<evidence type="ECO:0000256" key="1">
    <source>
        <dbReference type="SAM" id="MobiDB-lite"/>
    </source>
</evidence>
<evidence type="ECO:0000259" key="2">
    <source>
        <dbReference type="PROSITE" id="PS51464"/>
    </source>
</evidence>
<dbReference type="EMBL" id="DWZH01000067">
    <property type="protein sequence ID" value="HJB10643.1"/>
    <property type="molecule type" value="Genomic_DNA"/>
</dbReference>
<dbReference type="InterPro" id="IPR050099">
    <property type="entry name" value="SIS_GmhA/DiaA_subfam"/>
</dbReference>
<dbReference type="CDD" id="cd05013">
    <property type="entry name" value="SIS_RpiR"/>
    <property type="match status" value="1"/>
</dbReference>
<feature type="compositionally biased region" description="Polar residues" evidence="1">
    <location>
        <begin position="211"/>
        <end position="231"/>
    </location>
</feature>
<proteinExistence type="predicted"/>
<dbReference type="GO" id="GO:0097367">
    <property type="term" value="F:carbohydrate derivative binding"/>
    <property type="evidence" value="ECO:0007669"/>
    <property type="project" value="InterPro"/>
</dbReference>
<organism evidence="3 4">
    <name type="scientific">Candidatus Brachybacterium merdavium</name>
    <dbReference type="NCBI Taxonomy" id="2838513"/>
    <lineage>
        <taxon>Bacteria</taxon>
        <taxon>Bacillati</taxon>
        <taxon>Actinomycetota</taxon>
        <taxon>Actinomycetes</taxon>
        <taxon>Micrococcales</taxon>
        <taxon>Dermabacteraceae</taxon>
        <taxon>Brachybacterium</taxon>
    </lineage>
</organism>
<dbReference type="SUPFAM" id="SSF53697">
    <property type="entry name" value="SIS domain"/>
    <property type="match status" value="1"/>
</dbReference>
<name>A0A9D2RP83_9MICO</name>
<dbReference type="InterPro" id="IPR035472">
    <property type="entry name" value="RpiR-like_SIS"/>
</dbReference>
<reference evidence="3" key="2">
    <citation type="submission" date="2021-04" db="EMBL/GenBank/DDBJ databases">
        <authorList>
            <person name="Gilroy R."/>
        </authorList>
    </citation>
    <scope>NUCLEOTIDE SEQUENCE</scope>
    <source>
        <strain evidence="3">ChiHjej13B12-24818</strain>
    </source>
</reference>
<dbReference type="PROSITE" id="PS51464">
    <property type="entry name" value="SIS"/>
    <property type="match status" value="1"/>
</dbReference>
<dbReference type="InterPro" id="IPR046348">
    <property type="entry name" value="SIS_dom_sf"/>
</dbReference>
<comment type="caution">
    <text evidence="3">The sequence shown here is derived from an EMBL/GenBank/DDBJ whole genome shotgun (WGS) entry which is preliminary data.</text>
</comment>
<accession>A0A9D2RP83</accession>
<gene>
    <name evidence="3" type="ORF">H9786_08965</name>
</gene>
<sequence length="243" mass="26023">MTAIDTYRSAVLELIQRTQEESEQLERASGLIARSLQDGGVLHVFGSGHSMLPAIDATFRAGGLAPVNLVHDPALAPWEPTRVSRIERLERYGTAIAELQDFRRGEVLVVISHSGINPVPTQLAQQAQQDGLTVVAITSCEHSRSGRSRHPDGLRLLDVADLVLDTHAPTGDITLALGDGTETGPTSTILATMLLHSLAIGAMEQLSRAGTTPPVLTSMNRSGGDDSNQTVLRPYLGRLSREP</sequence>
<dbReference type="Pfam" id="PF13580">
    <property type="entry name" value="SIS_2"/>
    <property type="match status" value="1"/>
</dbReference>
<feature type="region of interest" description="Disordered" evidence="1">
    <location>
        <begin position="211"/>
        <end position="243"/>
    </location>
</feature>
<dbReference type="Gene3D" id="3.40.50.10490">
    <property type="entry name" value="Glucose-6-phosphate isomerase like protein, domain 1"/>
    <property type="match status" value="1"/>
</dbReference>
<reference evidence="3" key="1">
    <citation type="journal article" date="2021" name="PeerJ">
        <title>Extensive microbial diversity within the chicken gut microbiome revealed by metagenomics and culture.</title>
        <authorList>
            <person name="Gilroy R."/>
            <person name="Ravi A."/>
            <person name="Getino M."/>
            <person name="Pursley I."/>
            <person name="Horton D.L."/>
            <person name="Alikhan N.F."/>
            <person name="Baker D."/>
            <person name="Gharbi K."/>
            <person name="Hall N."/>
            <person name="Watson M."/>
            <person name="Adriaenssens E.M."/>
            <person name="Foster-Nyarko E."/>
            <person name="Jarju S."/>
            <person name="Secka A."/>
            <person name="Antonio M."/>
            <person name="Oren A."/>
            <person name="Chaudhuri R.R."/>
            <person name="La Ragione R."/>
            <person name="Hildebrand F."/>
            <person name="Pallen M.J."/>
        </authorList>
    </citation>
    <scope>NUCLEOTIDE SEQUENCE</scope>
    <source>
        <strain evidence="3">ChiHjej13B12-24818</strain>
    </source>
</reference>
<dbReference type="GO" id="GO:1901135">
    <property type="term" value="P:carbohydrate derivative metabolic process"/>
    <property type="evidence" value="ECO:0007669"/>
    <property type="project" value="InterPro"/>
</dbReference>
<evidence type="ECO:0000313" key="4">
    <source>
        <dbReference type="Proteomes" id="UP000823823"/>
    </source>
</evidence>
<feature type="domain" description="SIS" evidence="2">
    <location>
        <begin position="32"/>
        <end position="208"/>
    </location>
</feature>
<dbReference type="AlphaFoldDB" id="A0A9D2RP83"/>
<dbReference type="NCBIfam" id="NF002805">
    <property type="entry name" value="PRK02947.1"/>
    <property type="match status" value="1"/>
</dbReference>
<dbReference type="PANTHER" id="PTHR30390">
    <property type="entry name" value="SEDOHEPTULOSE 7-PHOSPHATE ISOMERASE / DNAA INITIATOR-ASSOCIATING FACTOR FOR REPLICATION INITIATION"/>
    <property type="match status" value="1"/>
</dbReference>
<evidence type="ECO:0000313" key="3">
    <source>
        <dbReference type="EMBL" id="HJB10643.1"/>
    </source>
</evidence>
<dbReference type="InterPro" id="IPR001347">
    <property type="entry name" value="SIS_dom"/>
</dbReference>
<dbReference type="Proteomes" id="UP000823823">
    <property type="component" value="Unassembled WGS sequence"/>
</dbReference>